<dbReference type="SUPFAM" id="SSF56954">
    <property type="entry name" value="Outer membrane efflux proteins (OEP)"/>
    <property type="match status" value="1"/>
</dbReference>
<evidence type="ECO:0000313" key="2">
    <source>
        <dbReference type="EMBL" id="EGH33464.1"/>
    </source>
</evidence>
<dbReference type="Proteomes" id="UP000004471">
    <property type="component" value="Unassembled WGS sequence"/>
</dbReference>
<organism evidence="2 3">
    <name type="scientific">Pseudomonas syringae pv. japonica str. M301072</name>
    <dbReference type="NCBI Taxonomy" id="629262"/>
    <lineage>
        <taxon>Bacteria</taxon>
        <taxon>Pseudomonadati</taxon>
        <taxon>Pseudomonadota</taxon>
        <taxon>Gammaproteobacteria</taxon>
        <taxon>Pseudomonadales</taxon>
        <taxon>Pseudomonadaceae</taxon>
        <taxon>Pseudomonas</taxon>
        <taxon>Pseudomonas syringae</taxon>
    </lineage>
</organism>
<dbReference type="Gene3D" id="1.20.1600.10">
    <property type="entry name" value="Outer membrane efflux proteins (OEP)"/>
    <property type="match status" value="1"/>
</dbReference>
<proteinExistence type="predicted"/>
<protein>
    <submittedName>
        <fullName evidence="2">CzcC family cobalt/zinc/cadmium efflux transporter outer membrane protein</fullName>
    </submittedName>
</protein>
<gene>
    <name evidence="2" type="ORF">PSYJA_32930</name>
</gene>
<evidence type="ECO:0000313" key="3">
    <source>
        <dbReference type="Proteomes" id="UP000004471"/>
    </source>
</evidence>
<sequence>MRVAALCLVLLPLVAPGIAAAQVMSLAQALEAAFARNPELAAAQWEIGVAEGDRQQAGLIPNPTVSWEVEDTRRET</sequence>
<dbReference type="EMBL" id="AEAH01001681">
    <property type="protein sequence ID" value="EGH33464.1"/>
    <property type="molecule type" value="Genomic_DNA"/>
</dbReference>
<evidence type="ECO:0000256" key="1">
    <source>
        <dbReference type="SAM" id="SignalP"/>
    </source>
</evidence>
<feature type="chain" id="PRO_5003293819" evidence="1">
    <location>
        <begin position="22"/>
        <end position="76"/>
    </location>
</feature>
<keyword evidence="1" id="KW-0732">Signal</keyword>
<accession>F3FTC2</accession>
<reference evidence="2 3" key="1">
    <citation type="journal article" date="2011" name="PLoS Pathog.">
        <title>Dynamic evolution of pathogenicity revealed by sequencing and comparative genomics of 19 Pseudomonas syringae isolates.</title>
        <authorList>
            <person name="Baltrus D.A."/>
            <person name="Nishimura M.T."/>
            <person name="Romanchuk A."/>
            <person name="Chang J.H."/>
            <person name="Mukhtar M.S."/>
            <person name="Cherkis K."/>
            <person name="Roach J."/>
            <person name="Grant S.R."/>
            <person name="Jones C.D."/>
            <person name="Dangl J.L."/>
        </authorList>
    </citation>
    <scope>NUCLEOTIDE SEQUENCE [LARGE SCALE GENOMIC DNA]</scope>
    <source>
        <strain evidence="3">M301072PT</strain>
    </source>
</reference>
<dbReference type="AlphaFoldDB" id="F3FTC2"/>
<feature type="non-terminal residue" evidence="2">
    <location>
        <position position="76"/>
    </location>
</feature>
<name>F3FTC2_PSESX</name>
<feature type="signal peptide" evidence="1">
    <location>
        <begin position="1"/>
        <end position="21"/>
    </location>
</feature>
<comment type="caution">
    <text evidence="2">The sequence shown here is derived from an EMBL/GenBank/DDBJ whole genome shotgun (WGS) entry which is preliminary data.</text>
</comment>
<dbReference type="HOGENOM" id="CLU_2660511_0_0_6"/>